<dbReference type="RefSeq" id="WP_077855465.1">
    <property type="nucleotide sequence ID" value="NZ_JABTDW010000001.1"/>
</dbReference>
<dbReference type="EMBL" id="JABTDW010000001">
    <property type="protein sequence ID" value="NSB17430.1"/>
    <property type="molecule type" value="Genomic_DNA"/>
</dbReference>
<evidence type="ECO:0008006" key="3">
    <source>
        <dbReference type="Google" id="ProtNLM"/>
    </source>
</evidence>
<sequence length="111" mass="12372">MKQNSTTEFLLMMRDEGSKNNPPMLQLGQVKSINPLQIALGDLPLFEENLYINRFLLDYDETVVATTSAGGSDSHTHDITAIHHNSILKVNDTVILYPINNGQMYIVLGVI</sequence>
<proteinExistence type="predicted"/>
<organism evidence="1 2">
    <name type="scientific">Clostridium beijerinckii</name>
    <name type="common">Clostridium MP</name>
    <dbReference type="NCBI Taxonomy" id="1520"/>
    <lineage>
        <taxon>Bacteria</taxon>
        <taxon>Bacillati</taxon>
        <taxon>Bacillota</taxon>
        <taxon>Clostridia</taxon>
        <taxon>Eubacteriales</taxon>
        <taxon>Clostridiaceae</taxon>
        <taxon>Clostridium</taxon>
    </lineage>
</organism>
<dbReference type="Pfam" id="PF10844">
    <property type="entry name" value="DUF2577"/>
    <property type="match status" value="1"/>
</dbReference>
<accession>A0AAE5HAZ1</accession>
<reference evidence="1" key="1">
    <citation type="submission" date="2020-06" db="EMBL/GenBank/DDBJ databases">
        <title>Genomic insights into acetone-butanol-ethanol (ABE) fermentation by sequencing solventogenic clostridia strains.</title>
        <authorList>
            <person name="Brown S."/>
        </authorList>
    </citation>
    <scope>NUCLEOTIDE SEQUENCE</scope>
    <source>
        <strain evidence="1">DJ123</strain>
    </source>
</reference>
<dbReference type="AlphaFoldDB" id="A0AAE5HAZ1"/>
<evidence type="ECO:0000313" key="2">
    <source>
        <dbReference type="Proteomes" id="UP000822184"/>
    </source>
</evidence>
<protein>
    <recommendedName>
        <fullName evidence="3">DUF2577 domain-containing protein</fullName>
    </recommendedName>
</protein>
<gene>
    <name evidence="1" type="ORF">BCD95_005689</name>
</gene>
<comment type="caution">
    <text evidence="1">The sequence shown here is derived from an EMBL/GenBank/DDBJ whole genome shotgun (WGS) entry which is preliminary data.</text>
</comment>
<name>A0AAE5HAZ1_CLOBE</name>
<dbReference type="InterPro" id="IPR022555">
    <property type="entry name" value="DUF2577"/>
</dbReference>
<dbReference type="Proteomes" id="UP000822184">
    <property type="component" value="Unassembled WGS sequence"/>
</dbReference>
<evidence type="ECO:0000313" key="1">
    <source>
        <dbReference type="EMBL" id="NSB17430.1"/>
    </source>
</evidence>